<proteinExistence type="predicted"/>
<accession>A0A6J5MFK7</accession>
<evidence type="ECO:0000313" key="1">
    <source>
        <dbReference type="EMBL" id="CAB4142509.1"/>
    </source>
</evidence>
<dbReference type="EMBL" id="LR796415">
    <property type="protein sequence ID" value="CAB4142509.1"/>
    <property type="molecule type" value="Genomic_DNA"/>
</dbReference>
<gene>
    <name evidence="1" type="ORF">UFOVP434_15</name>
</gene>
<reference evidence="1" key="1">
    <citation type="submission" date="2020-04" db="EMBL/GenBank/DDBJ databases">
        <authorList>
            <person name="Chiriac C."/>
            <person name="Salcher M."/>
            <person name="Ghai R."/>
            <person name="Kavagutti S V."/>
        </authorList>
    </citation>
    <scope>NUCLEOTIDE SEQUENCE</scope>
</reference>
<protein>
    <submittedName>
        <fullName evidence="1">Uncharacterized protein</fullName>
    </submittedName>
</protein>
<sequence length="229" mass="25818">MSFAKMEAKAMPTQVNAAKISEVGPIAPSKSGGVYLVCPIKVDAYDSGRGETFYFCFRPEWFTSQFQEEVLQAESLEKYFQETHGEDVYEKNGVEKNVATSFSFVYTSNIANGDNNSLLQCLFPDSDEFDAFTEKLLQLNIDAAEPDLEALTKFLSEQLLDRKIGFVQKQAQIKTDRVNENGKPIYMKDNKYNVSSYFPITEAKVKSWVKSAKNSKSGLRLTFDPDTVL</sequence>
<name>A0A6J5MFK7_9CAUD</name>
<organism evidence="1">
    <name type="scientific">uncultured Caudovirales phage</name>
    <dbReference type="NCBI Taxonomy" id="2100421"/>
    <lineage>
        <taxon>Viruses</taxon>
        <taxon>Duplodnaviria</taxon>
        <taxon>Heunggongvirae</taxon>
        <taxon>Uroviricota</taxon>
        <taxon>Caudoviricetes</taxon>
        <taxon>Peduoviridae</taxon>
        <taxon>Maltschvirus</taxon>
        <taxon>Maltschvirus maltsch</taxon>
    </lineage>
</organism>